<dbReference type="AlphaFoldDB" id="A0AAD5MMG6"/>
<accession>A0AAD5MMG6</accession>
<organism evidence="1 2">
    <name type="scientific">Parelaphostrongylus tenuis</name>
    <name type="common">Meningeal worm</name>
    <dbReference type="NCBI Taxonomy" id="148309"/>
    <lineage>
        <taxon>Eukaryota</taxon>
        <taxon>Metazoa</taxon>
        <taxon>Ecdysozoa</taxon>
        <taxon>Nematoda</taxon>
        <taxon>Chromadorea</taxon>
        <taxon>Rhabditida</taxon>
        <taxon>Rhabditina</taxon>
        <taxon>Rhabditomorpha</taxon>
        <taxon>Strongyloidea</taxon>
        <taxon>Metastrongylidae</taxon>
        <taxon>Parelaphostrongylus</taxon>
    </lineage>
</organism>
<keyword evidence="2" id="KW-1185">Reference proteome</keyword>
<name>A0AAD5MMG6_PARTN</name>
<proteinExistence type="predicted"/>
<comment type="caution">
    <text evidence="1">The sequence shown here is derived from an EMBL/GenBank/DDBJ whole genome shotgun (WGS) entry which is preliminary data.</text>
</comment>
<evidence type="ECO:0000313" key="1">
    <source>
        <dbReference type="EMBL" id="KAJ1361157.1"/>
    </source>
</evidence>
<protein>
    <submittedName>
        <fullName evidence="1">Uncharacterized protein</fullName>
    </submittedName>
</protein>
<dbReference type="EMBL" id="JAHQIW010004125">
    <property type="protein sequence ID" value="KAJ1361157.1"/>
    <property type="molecule type" value="Genomic_DNA"/>
</dbReference>
<gene>
    <name evidence="1" type="ORF">KIN20_020349</name>
</gene>
<dbReference type="Proteomes" id="UP001196413">
    <property type="component" value="Unassembled WGS sequence"/>
</dbReference>
<evidence type="ECO:0000313" key="2">
    <source>
        <dbReference type="Proteomes" id="UP001196413"/>
    </source>
</evidence>
<sequence length="91" mass="10423">MRYRNVRKHEQTSKTSQIFAEQAEKEISVTQHLENNIANAPQLEEKILNAPQSWSLPQSRGKAEERNSASVTNYRLANVYADRSTALHDLI</sequence>
<reference evidence="1" key="1">
    <citation type="submission" date="2021-06" db="EMBL/GenBank/DDBJ databases">
        <title>Parelaphostrongylus tenuis whole genome reference sequence.</title>
        <authorList>
            <person name="Garwood T.J."/>
            <person name="Larsen P.A."/>
            <person name="Fountain-Jones N.M."/>
            <person name="Garbe J.R."/>
            <person name="Macchietto M.G."/>
            <person name="Kania S.A."/>
            <person name="Gerhold R.W."/>
            <person name="Richards J.E."/>
            <person name="Wolf T.M."/>
        </authorList>
    </citation>
    <scope>NUCLEOTIDE SEQUENCE</scope>
    <source>
        <strain evidence="1">MNPRO001-30</strain>
        <tissue evidence="1">Meninges</tissue>
    </source>
</reference>